<keyword evidence="3" id="KW-1185">Reference proteome</keyword>
<dbReference type="Proteomes" id="UP001157006">
    <property type="component" value="Chromosome 1L"/>
</dbReference>
<protein>
    <submittedName>
        <fullName evidence="2">Uncharacterized protein</fullName>
    </submittedName>
</protein>
<evidence type="ECO:0000313" key="3">
    <source>
        <dbReference type="Proteomes" id="UP001157006"/>
    </source>
</evidence>
<reference evidence="2 3" key="1">
    <citation type="submission" date="2023-01" db="EMBL/GenBank/DDBJ databases">
        <authorList>
            <person name="Kreplak J."/>
        </authorList>
    </citation>
    <scope>NUCLEOTIDE SEQUENCE [LARGE SCALE GENOMIC DNA]</scope>
</reference>
<proteinExistence type="predicted"/>
<evidence type="ECO:0000256" key="1">
    <source>
        <dbReference type="SAM" id="MobiDB-lite"/>
    </source>
</evidence>
<organism evidence="2 3">
    <name type="scientific">Vicia faba</name>
    <name type="common">Broad bean</name>
    <name type="synonym">Faba vulgaris</name>
    <dbReference type="NCBI Taxonomy" id="3906"/>
    <lineage>
        <taxon>Eukaryota</taxon>
        <taxon>Viridiplantae</taxon>
        <taxon>Streptophyta</taxon>
        <taxon>Embryophyta</taxon>
        <taxon>Tracheophyta</taxon>
        <taxon>Spermatophyta</taxon>
        <taxon>Magnoliopsida</taxon>
        <taxon>eudicotyledons</taxon>
        <taxon>Gunneridae</taxon>
        <taxon>Pentapetalae</taxon>
        <taxon>rosids</taxon>
        <taxon>fabids</taxon>
        <taxon>Fabales</taxon>
        <taxon>Fabaceae</taxon>
        <taxon>Papilionoideae</taxon>
        <taxon>50 kb inversion clade</taxon>
        <taxon>NPAAA clade</taxon>
        <taxon>Hologalegina</taxon>
        <taxon>IRL clade</taxon>
        <taxon>Fabeae</taxon>
        <taxon>Vicia</taxon>
    </lineage>
</organism>
<accession>A0AAV0YV82</accession>
<feature type="compositionally biased region" description="Basic and acidic residues" evidence="1">
    <location>
        <begin position="92"/>
        <end position="113"/>
    </location>
</feature>
<evidence type="ECO:0000313" key="2">
    <source>
        <dbReference type="EMBL" id="CAI8590035.1"/>
    </source>
</evidence>
<sequence>MELPSQSLQPNSNQRCHMISNSWINKKLINQYASQIHQNPSPNNCGYNAKRNKITVISKISSSSIYHTTQCQILFCSKKRKEDKQNQTGGRSKVEARSESILHSETTSRDRRASKLHRAQPQGSLTPSTRLLALTPSFLAVRFDPFPSRSCEFANLYPIL</sequence>
<dbReference type="EMBL" id="OX451736">
    <property type="protein sequence ID" value="CAI8590035.1"/>
    <property type="molecule type" value="Genomic_DNA"/>
</dbReference>
<name>A0AAV0YV82_VICFA</name>
<dbReference type="AlphaFoldDB" id="A0AAV0YV82"/>
<gene>
    <name evidence="2" type="ORF">VFH_I422160</name>
</gene>
<feature type="region of interest" description="Disordered" evidence="1">
    <location>
        <begin position="80"/>
        <end position="124"/>
    </location>
</feature>